<proteinExistence type="predicted"/>
<gene>
    <name evidence="2" type="ORF">OKIOD_LOCUS16300</name>
</gene>
<reference evidence="2 3" key="1">
    <citation type="submission" date="2021-04" db="EMBL/GenBank/DDBJ databases">
        <authorList>
            <person name="Bliznina A."/>
        </authorList>
    </citation>
    <scope>NUCLEOTIDE SEQUENCE [LARGE SCALE GENOMIC DNA]</scope>
</reference>
<accession>A0ABN7T7H5</accession>
<name>A0ABN7T7H5_OIKDI</name>
<keyword evidence="1" id="KW-0175">Coiled coil</keyword>
<keyword evidence="3" id="KW-1185">Reference proteome</keyword>
<feature type="coiled-coil region" evidence="1">
    <location>
        <begin position="20"/>
        <end position="47"/>
    </location>
</feature>
<protein>
    <submittedName>
        <fullName evidence="2">Oidioi.mRNA.OKI2018_I69.chr2.g7535.t1.cds</fullName>
    </submittedName>
</protein>
<evidence type="ECO:0000313" key="3">
    <source>
        <dbReference type="Proteomes" id="UP001158576"/>
    </source>
</evidence>
<dbReference type="Proteomes" id="UP001158576">
    <property type="component" value="Chromosome 2"/>
</dbReference>
<evidence type="ECO:0000313" key="2">
    <source>
        <dbReference type="EMBL" id="CAG5113424.1"/>
    </source>
</evidence>
<evidence type="ECO:0000256" key="1">
    <source>
        <dbReference type="SAM" id="Coils"/>
    </source>
</evidence>
<organism evidence="2 3">
    <name type="scientific">Oikopleura dioica</name>
    <name type="common">Tunicate</name>
    <dbReference type="NCBI Taxonomy" id="34765"/>
    <lineage>
        <taxon>Eukaryota</taxon>
        <taxon>Metazoa</taxon>
        <taxon>Chordata</taxon>
        <taxon>Tunicata</taxon>
        <taxon>Appendicularia</taxon>
        <taxon>Copelata</taxon>
        <taxon>Oikopleuridae</taxon>
        <taxon>Oikopleura</taxon>
    </lineage>
</organism>
<dbReference type="EMBL" id="OU015567">
    <property type="protein sequence ID" value="CAG5113424.1"/>
    <property type="molecule type" value="Genomic_DNA"/>
</dbReference>
<sequence>MPSEERVAIEYAESIRRPSYNSLEKEIEALRSELKRYKEIEANEDEDDEKDFIDLDLEREVQEYQSYKRTMILAFFTYMRFHTCEDFRLSIIENQVNCERCQTKFDEDKHMLVDNFDKCLHFVGKSCIFDAFKKRKQTDSEEAIADDLEQKLKCPICSGIGVKKKEERKKCSQKTSLMYFSGLSRKKKLDEIKESQILSFWKTLETENKLDD</sequence>